<dbReference type="GeneID" id="111603617"/>
<dbReference type="OMA" id="SVNWLMA"/>
<gene>
    <name evidence="4" type="primary">LOC111603617</name>
</gene>
<protein>
    <submittedName>
        <fullName evidence="4">Uncharacterized protein LOC111603617</fullName>
    </submittedName>
</protein>
<dbReference type="RefSeq" id="XP_023177055.2">
    <property type="nucleotide sequence ID" value="XM_023321287.2"/>
</dbReference>
<feature type="domain" description="DUF4780" evidence="2">
    <location>
        <begin position="234"/>
        <end position="405"/>
    </location>
</feature>
<organism evidence="3 4">
    <name type="scientific">Drosophila hydei</name>
    <name type="common">Fruit fly</name>
    <dbReference type="NCBI Taxonomy" id="7224"/>
    <lineage>
        <taxon>Eukaryota</taxon>
        <taxon>Metazoa</taxon>
        <taxon>Ecdysozoa</taxon>
        <taxon>Arthropoda</taxon>
        <taxon>Hexapoda</taxon>
        <taxon>Insecta</taxon>
        <taxon>Pterygota</taxon>
        <taxon>Neoptera</taxon>
        <taxon>Endopterygota</taxon>
        <taxon>Diptera</taxon>
        <taxon>Brachycera</taxon>
        <taxon>Muscomorpha</taxon>
        <taxon>Ephydroidea</taxon>
        <taxon>Drosophilidae</taxon>
        <taxon>Drosophila</taxon>
    </lineage>
</organism>
<feature type="compositionally biased region" description="Polar residues" evidence="1">
    <location>
        <begin position="124"/>
        <end position="135"/>
    </location>
</feature>
<feature type="region of interest" description="Disordered" evidence="1">
    <location>
        <begin position="124"/>
        <end position="150"/>
    </location>
</feature>
<accession>A0A6J1MCU1</accession>
<dbReference type="AlphaFoldDB" id="A0A6J1MCU1"/>
<dbReference type="Pfam" id="PF16012">
    <property type="entry name" value="DUF4780"/>
    <property type="match status" value="1"/>
</dbReference>
<evidence type="ECO:0000259" key="2">
    <source>
        <dbReference type="Pfam" id="PF16012"/>
    </source>
</evidence>
<dbReference type="KEGG" id="dhe:111603617"/>
<sequence>MSRSTCPTPTLVGIKIMNSNKEQQQLNNPTYNRTNQTQSKNLHGARLSGAARKRFHYLLKKGMKPEEAKEQAMKPIRQSTLRSQKLMATAQNARGINPSNRINSFSGYGQCGWAEPARNLQTKAQQQRVSGSPTQRLLGGERGCHQTDSRNSGYAQFGWTESSQNHRDKIPCTATRSVSAATQSSRPPVQARLGAPVNRARCGIAPKGMPPAHGSSGLLETEEEADVVGKPNDKPNLNVAILPGDYPTELWTTPQLEAVKRSISDLMQRHCEGYVKPSFSGCTFRHGWLSVNGNDVASVNWLMAMDTRLRPWEGASLKVVPESEVPLNRVFVGIFPALYSTPVKHALRLIDAQNEGLAVHDWLVLHRVQKGHTMKLALSIDAHSADVLRNKHYQLNFGFSRVRFRPRKKTAK</sequence>
<evidence type="ECO:0000256" key="1">
    <source>
        <dbReference type="SAM" id="MobiDB-lite"/>
    </source>
</evidence>
<name>A0A6J1MCU1_DROHY</name>
<proteinExistence type="predicted"/>
<dbReference type="Proteomes" id="UP000504633">
    <property type="component" value="Unplaced"/>
</dbReference>
<evidence type="ECO:0000313" key="4">
    <source>
        <dbReference type="RefSeq" id="XP_023177055.2"/>
    </source>
</evidence>
<keyword evidence="3" id="KW-1185">Reference proteome</keyword>
<evidence type="ECO:0000313" key="3">
    <source>
        <dbReference type="Proteomes" id="UP000504633"/>
    </source>
</evidence>
<dbReference type="InterPro" id="IPR031961">
    <property type="entry name" value="DUF4780"/>
</dbReference>
<reference evidence="4" key="1">
    <citation type="submission" date="2025-08" db="UniProtKB">
        <authorList>
            <consortium name="RefSeq"/>
        </authorList>
    </citation>
    <scope>IDENTIFICATION</scope>
    <source>
        <strain evidence="4">15085-1641.00</strain>
        <tissue evidence="4">Whole body</tissue>
    </source>
</reference>
<dbReference type="OrthoDB" id="7765121at2759"/>